<comment type="cofactor">
    <cofactor evidence="1">
        <name>pyruvate</name>
        <dbReference type="ChEBI" id="CHEBI:15361"/>
    </cofactor>
</comment>
<dbReference type="EMBL" id="UINC01007815">
    <property type="protein sequence ID" value="SVA35206.1"/>
    <property type="molecule type" value="Genomic_DNA"/>
</dbReference>
<dbReference type="PANTHER" id="PTHR33866">
    <property type="entry name" value="S-ADENOSYLMETHIONINE DECARBOXYLASE PROENZYME"/>
    <property type="match status" value="1"/>
</dbReference>
<evidence type="ECO:0008006" key="10">
    <source>
        <dbReference type="Google" id="ProtNLM"/>
    </source>
</evidence>
<dbReference type="InterPro" id="IPR003826">
    <property type="entry name" value="AdoMetDC_fam_prok"/>
</dbReference>
<sequence>MPEHKHLLVRAEVNKPIKEERILKKWLKDLVKKIDMKIIKGPYTAYVNKEGNKGITGIVAIETSHVAIHIWDEESPALVQFDVYSCANFSTHEVIMHTALMEPTKVEHLFIDRGKVFDIGNVNKWSGLRKVGATEET</sequence>
<organism evidence="9">
    <name type="scientific">marine metagenome</name>
    <dbReference type="NCBI Taxonomy" id="408172"/>
    <lineage>
        <taxon>unclassified sequences</taxon>
        <taxon>metagenomes</taxon>
        <taxon>ecological metagenomes</taxon>
    </lineage>
</organism>
<dbReference type="GO" id="GO:0005829">
    <property type="term" value="C:cytosol"/>
    <property type="evidence" value="ECO:0007669"/>
    <property type="project" value="TreeGrafter"/>
</dbReference>
<keyword evidence="6" id="KW-0456">Lyase</keyword>
<keyword evidence="8" id="KW-0670">Pyruvate</keyword>
<keyword evidence="7" id="KW-0704">Schiff base</keyword>
<dbReference type="Pfam" id="PF02675">
    <property type="entry name" value="AdoMet_dc"/>
    <property type="match status" value="1"/>
</dbReference>
<dbReference type="GO" id="GO:0004014">
    <property type="term" value="F:adenosylmethionine decarboxylase activity"/>
    <property type="evidence" value="ECO:0007669"/>
    <property type="project" value="InterPro"/>
</dbReference>
<dbReference type="SUPFAM" id="SSF56276">
    <property type="entry name" value="S-adenosylmethionine decarboxylase"/>
    <property type="match status" value="1"/>
</dbReference>
<dbReference type="InterPro" id="IPR016067">
    <property type="entry name" value="S-AdoMet_deCO2ase_core"/>
</dbReference>
<keyword evidence="2" id="KW-0210">Decarboxylase</keyword>
<evidence type="ECO:0000256" key="7">
    <source>
        <dbReference type="ARBA" id="ARBA00023270"/>
    </source>
</evidence>
<evidence type="ECO:0000313" key="9">
    <source>
        <dbReference type="EMBL" id="SVA35206.1"/>
    </source>
</evidence>
<evidence type="ECO:0000256" key="3">
    <source>
        <dbReference type="ARBA" id="ARBA00022813"/>
    </source>
</evidence>
<gene>
    <name evidence="9" type="ORF">METZ01_LOCUS88060</name>
</gene>
<keyword evidence="4" id="KW-0620">Polyamine biosynthesis</keyword>
<keyword evidence="3" id="KW-0068">Autocatalytic cleavage</keyword>
<reference evidence="9" key="1">
    <citation type="submission" date="2018-05" db="EMBL/GenBank/DDBJ databases">
        <authorList>
            <person name="Lanie J.A."/>
            <person name="Ng W.-L."/>
            <person name="Kazmierczak K.M."/>
            <person name="Andrzejewski T.M."/>
            <person name="Davidsen T.M."/>
            <person name="Wayne K.J."/>
            <person name="Tettelin H."/>
            <person name="Glass J.I."/>
            <person name="Rusch D."/>
            <person name="Podicherti R."/>
            <person name="Tsui H.-C.T."/>
            <person name="Winkler M.E."/>
        </authorList>
    </citation>
    <scope>NUCLEOTIDE SEQUENCE</scope>
</reference>
<accession>A0A381V4A2</accession>
<protein>
    <recommendedName>
        <fullName evidence="10">S-adenosylmethionine decarboxylase proenzyme</fullName>
    </recommendedName>
</protein>
<dbReference type="PANTHER" id="PTHR33866:SF2">
    <property type="entry name" value="S-ADENOSYLMETHIONINE DECARBOXYLASE PROENZYME"/>
    <property type="match status" value="1"/>
</dbReference>
<evidence type="ECO:0000256" key="4">
    <source>
        <dbReference type="ARBA" id="ARBA00023115"/>
    </source>
</evidence>
<evidence type="ECO:0000256" key="6">
    <source>
        <dbReference type="ARBA" id="ARBA00023239"/>
    </source>
</evidence>
<evidence type="ECO:0000256" key="5">
    <source>
        <dbReference type="ARBA" id="ARBA00023145"/>
    </source>
</evidence>
<evidence type="ECO:0000256" key="8">
    <source>
        <dbReference type="ARBA" id="ARBA00023317"/>
    </source>
</evidence>
<dbReference type="AlphaFoldDB" id="A0A381V4A2"/>
<dbReference type="GO" id="GO:0008295">
    <property type="term" value="P:spermidine biosynthetic process"/>
    <property type="evidence" value="ECO:0007669"/>
    <property type="project" value="InterPro"/>
</dbReference>
<keyword evidence="5" id="KW-0865">Zymogen</keyword>
<name>A0A381V4A2_9ZZZZ</name>
<proteinExistence type="predicted"/>
<dbReference type="Gene3D" id="3.60.90.10">
    <property type="entry name" value="S-adenosylmethionine decarboxylase"/>
    <property type="match status" value="1"/>
</dbReference>
<evidence type="ECO:0000256" key="1">
    <source>
        <dbReference type="ARBA" id="ARBA00001928"/>
    </source>
</evidence>
<evidence type="ECO:0000256" key="2">
    <source>
        <dbReference type="ARBA" id="ARBA00022793"/>
    </source>
</evidence>